<evidence type="ECO:0000256" key="7">
    <source>
        <dbReference type="SAM" id="Phobius"/>
    </source>
</evidence>
<feature type="domain" description="Major facilitator superfamily (MFS) profile" evidence="8">
    <location>
        <begin position="23"/>
        <end position="415"/>
    </location>
</feature>
<dbReference type="InterPro" id="IPR020846">
    <property type="entry name" value="MFS_dom"/>
</dbReference>
<protein>
    <submittedName>
        <fullName evidence="9">MFS transporter</fullName>
    </submittedName>
</protein>
<dbReference type="GO" id="GO:0022857">
    <property type="term" value="F:transmembrane transporter activity"/>
    <property type="evidence" value="ECO:0007669"/>
    <property type="project" value="InterPro"/>
</dbReference>
<feature type="transmembrane region" description="Helical" evidence="7">
    <location>
        <begin position="296"/>
        <end position="314"/>
    </location>
</feature>
<dbReference type="InterPro" id="IPR036259">
    <property type="entry name" value="MFS_trans_sf"/>
</dbReference>
<feature type="transmembrane region" description="Helical" evidence="7">
    <location>
        <begin position="55"/>
        <end position="77"/>
    </location>
</feature>
<evidence type="ECO:0000259" key="8">
    <source>
        <dbReference type="PROSITE" id="PS50850"/>
    </source>
</evidence>
<dbReference type="RefSeq" id="WP_098722008.1">
    <property type="nucleotide sequence ID" value="NZ_NUUQ01000066.1"/>
</dbReference>
<dbReference type="AlphaFoldDB" id="A0A2C5PEE7"/>
<feature type="transmembrane region" description="Helical" evidence="7">
    <location>
        <begin position="183"/>
        <end position="203"/>
    </location>
</feature>
<dbReference type="EMBL" id="NUUQ01000066">
    <property type="protein sequence ID" value="PHG56469.1"/>
    <property type="molecule type" value="Genomic_DNA"/>
</dbReference>
<evidence type="ECO:0000313" key="9">
    <source>
        <dbReference type="EMBL" id="PHG56469.1"/>
    </source>
</evidence>
<sequence>MEEIQQNKSALKENTKPLLKNTNFLFLWAATLFSSFALAFFTFSQTWYIAKTLNLEASLGVVFVALSVPRLIFMIIGGAVADKFPKKNIMFYSNIIRAILVATILTWFIVGDVTLYTFALFALFFGLADAFFWSADGSILPELVEKSRLTQANSLTQMTNQASVILGPVLGGILIKFTNYETIFSITILLLIIAAILVQKIQFTMPEQQNTDKGMFTSIKEGILYVKESPFLSTFLLCSAFLNLFLIGPMQVGFPLFVKNVLQGDSLQFSYLEASVGGGMAIGAVIVGLKNINRRRGLFCIIMMLLSGVFFLSINFSTVLWQALLAGMFYGITIAMAIVPLMAMIQSTVKEEMMGRVMSLLMLSSMGFIPLSYAFTSIALAIGIPIVTVMKSGAIAVIVFVLFVAIRVPVVRKFD</sequence>
<dbReference type="PANTHER" id="PTHR43266">
    <property type="entry name" value="MACROLIDE-EFFLUX PROTEIN"/>
    <property type="match status" value="1"/>
</dbReference>
<feature type="transmembrane region" description="Helical" evidence="7">
    <location>
        <begin position="268"/>
        <end position="289"/>
    </location>
</feature>
<evidence type="ECO:0000256" key="3">
    <source>
        <dbReference type="ARBA" id="ARBA00022475"/>
    </source>
</evidence>
<name>A0A2C5PEE7_9BACI</name>
<comment type="subcellular location">
    <subcellularLocation>
        <location evidence="1">Cell membrane</location>
        <topology evidence="1">Multi-pass membrane protein</topology>
    </subcellularLocation>
</comment>
<evidence type="ECO:0000256" key="2">
    <source>
        <dbReference type="ARBA" id="ARBA00022448"/>
    </source>
</evidence>
<dbReference type="SUPFAM" id="SSF103473">
    <property type="entry name" value="MFS general substrate transporter"/>
    <property type="match status" value="1"/>
</dbReference>
<evidence type="ECO:0000256" key="4">
    <source>
        <dbReference type="ARBA" id="ARBA00022692"/>
    </source>
</evidence>
<evidence type="ECO:0000313" key="10">
    <source>
        <dbReference type="Proteomes" id="UP000222503"/>
    </source>
</evidence>
<feature type="transmembrane region" description="Helical" evidence="7">
    <location>
        <begin position="224"/>
        <end position="248"/>
    </location>
</feature>
<evidence type="ECO:0000256" key="1">
    <source>
        <dbReference type="ARBA" id="ARBA00004651"/>
    </source>
</evidence>
<keyword evidence="5 7" id="KW-1133">Transmembrane helix</keyword>
<comment type="caution">
    <text evidence="9">The sequence shown here is derived from an EMBL/GenBank/DDBJ whole genome shotgun (WGS) entry which is preliminary data.</text>
</comment>
<evidence type="ECO:0000256" key="6">
    <source>
        <dbReference type="ARBA" id="ARBA00023136"/>
    </source>
</evidence>
<feature type="transmembrane region" description="Helical" evidence="7">
    <location>
        <begin position="357"/>
        <end position="387"/>
    </location>
</feature>
<dbReference type="InterPro" id="IPR011701">
    <property type="entry name" value="MFS"/>
</dbReference>
<accession>A0A2C5PEE7</accession>
<keyword evidence="4 7" id="KW-0812">Transmembrane</keyword>
<reference evidence="9 10" key="1">
    <citation type="submission" date="2017-09" db="EMBL/GenBank/DDBJ databases">
        <title>Large-scale bioinformatics analysis of Bacillus genomes uncovers conserved roles of natural products in bacterial physiology.</title>
        <authorList>
            <consortium name="Agbiome Team Llc"/>
            <person name="Bleich R.M."/>
            <person name="Grubbs K.J."/>
            <person name="Santa Maria K.C."/>
            <person name="Allen S.E."/>
            <person name="Farag S."/>
            <person name="Shank E.A."/>
            <person name="Bowers A."/>
        </authorList>
    </citation>
    <scope>NUCLEOTIDE SEQUENCE [LARGE SCALE GENOMIC DNA]</scope>
    <source>
        <strain evidence="9 10">AFS029838</strain>
    </source>
</reference>
<dbReference type="Gene3D" id="1.20.1250.20">
    <property type="entry name" value="MFS general substrate transporter like domains"/>
    <property type="match status" value="1"/>
</dbReference>
<keyword evidence="3" id="KW-1003">Cell membrane</keyword>
<dbReference type="GO" id="GO:0005886">
    <property type="term" value="C:plasma membrane"/>
    <property type="evidence" value="ECO:0007669"/>
    <property type="project" value="UniProtKB-SubCell"/>
</dbReference>
<feature type="transmembrane region" description="Helical" evidence="7">
    <location>
        <begin position="393"/>
        <end position="410"/>
    </location>
</feature>
<dbReference type="Pfam" id="PF07690">
    <property type="entry name" value="MFS_1"/>
    <property type="match status" value="1"/>
</dbReference>
<dbReference type="Proteomes" id="UP000222503">
    <property type="component" value="Unassembled WGS sequence"/>
</dbReference>
<dbReference type="CDD" id="cd06173">
    <property type="entry name" value="MFS_MefA_like"/>
    <property type="match status" value="1"/>
</dbReference>
<evidence type="ECO:0000256" key="5">
    <source>
        <dbReference type="ARBA" id="ARBA00022989"/>
    </source>
</evidence>
<dbReference type="PANTHER" id="PTHR43266:SF9">
    <property type="entry name" value="PERMEASE, MAJOR FACILITATOR SUPERFAMILY-RELATED"/>
    <property type="match status" value="1"/>
</dbReference>
<gene>
    <name evidence="9" type="ORF">COI65_25680</name>
</gene>
<keyword evidence="6 7" id="KW-0472">Membrane</keyword>
<proteinExistence type="predicted"/>
<keyword evidence="2" id="KW-0813">Transport</keyword>
<dbReference type="PROSITE" id="PS50850">
    <property type="entry name" value="MFS"/>
    <property type="match status" value="1"/>
</dbReference>
<feature type="transmembrane region" description="Helical" evidence="7">
    <location>
        <begin position="320"/>
        <end position="345"/>
    </location>
</feature>
<organism evidence="9 10">
    <name type="scientific">Bacillus wiedmannii</name>
    <dbReference type="NCBI Taxonomy" id="1890302"/>
    <lineage>
        <taxon>Bacteria</taxon>
        <taxon>Bacillati</taxon>
        <taxon>Bacillota</taxon>
        <taxon>Bacilli</taxon>
        <taxon>Bacillales</taxon>
        <taxon>Bacillaceae</taxon>
        <taxon>Bacillus</taxon>
        <taxon>Bacillus cereus group</taxon>
    </lineage>
</organism>
<feature type="transmembrane region" description="Helical" evidence="7">
    <location>
        <begin position="21"/>
        <end position="43"/>
    </location>
</feature>